<dbReference type="RefSeq" id="WP_228452745.1">
    <property type="nucleotide sequence ID" value="NZ_BJYI01000033.1"/>
</dbReference>
<dbReference type="AlphaFoldDB" id="A0A511YGE3"/>
<organism evidence="1 2">
    <name type="scientific">Chryseobacterium lathyri</name>
    <dbReference type="NCBI Taxonomy" id="395933"/>
    <lineage>
        <taxon>Bacteria</taxon>
        <taxon>Pseudomonadati</taxon>
        <taxon>Bacteroidota</taxon>
        <taxon>Flavobacteriia</taxon>
        <taxon>Flavobacteriales</taxon>
        <taxon>Weeksellaceae</taxon>
        <taxon>Chryseobacterium group</taxon>
        <taxon>Chryseobacterium</taxon>
    </lineage>
</organism>
<name>A0A511YGE3_9FLAO</name>
<proteinExistence type="predicted"/>
<protein>
    <submittedName>
        <fullName evidence="1">Uncharacterized protein</fullName>
    </submittedName>
</protein>
<dbReference type="Proteomes" id="UP000321150">
    <property type="component" value="Unassembled WGS sequence"/>
</dbReference>
<accession>A0A511YGE3</accession>
<evidence type="ECO:0000313" key="1">
    <source>
        <dbReference type="EMBL" id="GEN74243.1"/>
    </source>
</evidence>
<sequence length="91" mass="10047">MEYAGNIETKSLTSQEATINHLESVFKALDKTRTDDIVIKLVGETNVYPGLNGSKIIYQAGKQGVRNYTEVFADGGFQIIRNGKVVINKVK</sequence>
<comment type="caution">
    <text evidence="1">The sequence shown here is derived from an EMBL/GenBank/DDBJ whole genome shotgun (WGS) entry which is preliminary data.</text>
</comment>
<reference evidence="1 2" key="1">
    <citation type="submission" date="2019-07" db="EMBL/GenBank/DDBJ databases">
        <title>Whole genome shotgun sequence of Chryseobacterium lathyri NBRC 105250.</title>
        <authorList>
            <person name="Hosoyama A."/>
            <person name="Uohara A."/>
            <person name="Ohji S."/>
            <person name="Ichikawa N."/>
        </authorList>
    </citation>
    <scope>NUCLEOTIDE SEQUENCE [LARGE SCALE GENOMIC DNA]</scope>
    <source>
        <strain evidence="1 2">NBRC 105250</strain>
    </source>
</reference>
<gene>
    <name evidence="1" type="ORF">CLA01_43150</name>
</gene>
<dbReference type="EMBL" id="BJYI01000033">
    <property type="protein sequence ID" value="GEN74243.1"/>
    <property type="molecule type" value="Genomic_DNA"/>
</dbReference>
<evidence type="ECO:0000313" key="2">
    <source>
        <dbReference type="Proteomes" id="UP000321150"/>
    </source>
</evidence>